<reference evidence="10 11" key="1">
    <citation type="submission" date="2018-03" db="EMBL/GenBank/DDBJ databases">
        <title>Genomic Encyclopedia of Type Strains, Phase III (KMG-III): the genomes of soil and plant-associated and newly described type strains.</title>
        <authorList>
            <person name="Whitman W."/>
        </authorList>
    </citation>
    <scope>NUCLEOTIDE SEQUENCE [LARGE SCALE GENOMIC DNA]</scope>
    <source>
        <strain evidence="10 11">CGMCC 1.12700</strain>
    </source>
</reference>
<feature type="domain" description="Cytochrome c" evidence="9">
    <location>
        <begin position="467"/>
        <end position="609"/>
    </location>
</feature>
<dbReference type="InterPro" id="IPR004852">
    <property type="entry name" value="Di-haem_cyt_c_peroxidsae"/>
</dbReference>
<evidence type="ECO:0000259" key="9">
    <source>
        <dbReference type="PROSITE" id="PS51007"/>
    </source>
</evidence>
<dbReference type="Gene3D" id="1.20.1420.20">
    <property type="entry name" value="M75 peptidase, HXXE motif"/>
    <property type="match status" value="1"/>
</dbReference>
<proteinExistence type="predicted"/>
<keyword evidence="8" id="KW-0472">Membrane</keyword>
<dbReference type="PROSITE" id="PS51007">
    <property type="entry name" value="CYTC"/>
    <property type="match status" value="2"/>
</dbReference>
<keyword evidence="8" id="KW-1133">Transmembrane helix</keyword>
<dbReference type="InterPro" id="IPR009056">
    <property type="entry name" value="Cyt_c-like_dom"/>
</dbReference>
<dbReference type="GO" id="GO:0046872">
    <property type="term" value="F:metal ion binding"/>
    <property type="evidence" value="ECO:0007669"/>
    <property type="project" value="UniProtKB-KW"/>
</dbReference>
<comment type="subcellular location">
    <subcellularLocation>
        <location evidence="1">Cell envelope</location>
    </subcellularLocation>
</comment>
<evidence type="ECO:0000256" key="4">
    <source>
        <dbReference type="ARBA" id="ARBA00022729"/>
    </source>
</evidence>
<organism evidence="10 11">
    <name type="scientific">Taibaiella chishuiensis</name>
    <dbReference type="NCBI Taxonomy" id="1434707"/>
    <lineage>
        <taxon>Bacteria</taxon>
        <taxon>Pseudomonadati</taxon>
        <taxon>Bacteroidota</taxon>
        <taxon>Chitinophagia</taxon>
        <taxon>Chitinophagales</taxon>
        <taxon>Chitinophagaceae</taxon>
        <taxon>Taibaiella</taxon>
    </lineage>
</organism>
<keyword evidence="2 7" id="KW-0349">Heme</keyword>
<evidence type="ECO:0000256" key="5">
    <source>
        <dbReference type="ARBA" id="ARBA00023002"/>
    </source>
</evidence>
<gene>
    <name evidence="10" type="ORF">B0I18_102406</name>
</gene>
<dbReference type="PANTHER" id="PTHR30600">
    <property type="entry name" value="CYTOCHROME C PEROXIDASE-RELATED"/>
    <property type="match status" value="1"/>
</dbReference>
<dbReference type="GO" id="GO:0004130">
    <property type="term" value="F:cytochrome-c peroxidase activity"/>
    <property type="evidence" value="ECO:0007669"/>
    <property type="project" value="TreeGrafter"/>
</dbReference>
<dbReference type="InterPro" id="IPR051395">
    <property type="entry name" value="Cytochrome_c_Peroxidase/MauG"/>
</dbReference>
<evidence type="ECO:0000256" key="2">
    <source>
        <dbReference type="ARBA" id="ARBA00022617"/>
    </source>
</evidence>
<dbReference type="Pfam" id="PF03150">
    <property type="entry name" value="CCP_MauG"/>
    <property type="match status" value="1"/>
</dbReference>
<dbReference type="GO" id="GO:0030313">
    <property type="term" value="C:cell envelope"/>
    <property type="evidence" value="ECO:0007669"/>
    <property type="project" value="UniProtKB-SubCell"/>
</dbReference>
<dbReference type="InterPro" id="IPR038352">
    <property type="entry name" value="Imelysin_sf"/>
</dbReference>
<feature type="transmembrane region" description="Helical" evidence="8">
    <location>
        <begin position="21"/>
        <end position="38"/>
    </location>
</feature>
<dbReference type="SUPFAM" id="SSF46626">
    <property type="entry name" value="Cytochrome c"/>
    <property type="match status" value="2"/>
</dbReference>
<sequence>MPGSARAGPAIAPMIRKSVRTFLLIWLPVVLIAFRSLAPDDREGADRVLLLYDRDLQALEQALLHFEADLGTTDTLSWFMDFRACRTAYKRIEYLVGYQFPLIAQRINGPALPEVEAADFHETGQPTGFQVLEEDLFSPGVLRRAPALQKEIKHLIAYTRILKQQQGTFPFTAPLIYDALRLNLYTLAAKGLSGFDSPVAFQSLEEAVTTLETTEAVLNALGPVDAAFRVQLQYGRSLLLAPGVTFDNFDRASFFRRVYQPLLSALYRQQQQQHIASPQVLRAVKTDAESFLAPAAYDPVFFAPPGTRPATPALVALGNALFADNTMSRGGRSCKSCHAPGKAFTDGLKVNRSLQRDEGLMRNTPSLSYAALQPALFYDVRVDFLEQQAHDVLFNKAEMDAALEQAITGFKKNKTMRKAFAAAFPRHPDPFRQEHIIQALAAYQRSLPRFSAPFDRYMAGDSLAMSKQQVAGFNLFMGKAKCGTCHFMPLFNGAVPPFYDRIDSEILGVPGAKDTLNAFVDKDLGAYNHFKNAIKKYAFKTPTVRNAALTAPYMHNGVYDSLEEVIDFYNRGGGAGIGITLRNQTLPADALQLDATEQRALVAFIHALSDQ</sequence>
<keyword evidence="3 7" id="KW-0479">Metal-binding</keyword>
<protein>
    <submittedName>
        <fullName evidence="10">Cytochrome c peroxidase</fullName>
    </submittedName>
</protein>
<dbReference type="InterPro" id="IPR036909">
    <property type="entry name" value="Cyt_c-like_dom_sf"/>
</dbReference>
<dbReference type="GO" id="GO:0009055">
    <property type="term" value="F:electron transfer activity"/>
    <property type="evidence" value="ECO:0007669"/>
    <property type="project" value="InterPro"/>
</dbReference>
<name>A0A2P8D889_9BACT</name>
<keyword evidence="10" id="KW-0575">Peroxidase</keyword>
<evidence type="ECO:0000256" key="7">
    <source>
        <dbReference type="PROSITE-ProRule" id="PRU00433"/>
    </source>
</evidence>
<dbReference type="GO" id="GO:0020037">
    <property type="term" value="F:heme binding"/>
    <property type="evidence" value="ECO:0007669"/>
    <property type="project" value="InterPro"/>
</dbReference>
<keyword evidence="11" id="KW-1185">Reference proteome</keyword>
<evidence type="ECO:0000313" key="10">
    <source>
        <dbReference type="EMBL" id="PSK93436.1"/>
    </source>
</evidence>
<keyword evidence="5" id="KW-0560">Oxidoreductase</keyword>
<evidence type="ECO:0000256" key="6">
    <source>
        <dbReference type="ARBA" id="ARBA00023004"/>
    </source>
</evidence>
<evidence type="ECO:0000256" key="1">
    <source>
        <dbReference type="ARBA" id="ARBA00004196"/>
    </source>
</evidence>
<dbReference type="AlphaFoldDB" id="A0A2P8D889"/>
<dbReference type="Proteomes" id="UP000240572">
    <property type="component" value="Unassembled WGS sequence"/>
</dbReference>
<dbReference type="EMBL" id="PYGD01000002">
    <property type="protein sequence ID" value="PSK93436.1"/>
    <property type="molecule type" value="Genomic_DNA"/>
</dbReference>
<comment type="caution">
    <text evidence="10">The sequence shown here is derived from an EMBL/GenBank/DDBJ whole genome shotgun (WGS) entry which is preliminary data.</text>
</comment>
<evidence type="ECO:0000256" key="8">
    <source>
        <dbReference type="SAM" id="Phobius"/>
    </source>
</evidence>
<keyword evidence="6 7" id="KW-0408">Iron</keyword>
<evidence type="ECO:0000313" key="11">
    <source>
        <dbReference type="Proteomes" id="UP000240572"/>
    </source>
</evidence>
<dbReference type="PANTHER" id="PTHR30600:SF10">
    <property type="entry name" value="BLL6722 PROTEIN"/>
    <property type="match status" value="1"/>
</dbReference>
<keyword evidence="8" id="KW-0812">Transmembrane</keyword>
<feature type="domain" description="Cytochrome c" evidence="9">
    <location>
        <begin position="313"/>
        <end position="448"/>
    </location>
</feature>
<dbReference type="Gene3D" id="1.10.760.10">
    <property type="entry name" value="Cytochrome c-like domain"/>
    <property type="match status" value="2"/>
</dbReference>
<accession>A0A2P8D889</accession>
<keyword evidence="4" id="KW-0732">Signal</keyword>
<evidence type="ECO:0000256" key="3">
    <source>
        <dbReference type="ARBA" id="ARBA00022723"/>
    </source>
</evidence>